<dbReference type="Proteomes" id="UP001157006">
    <property type="component" value="Chromosome 1S"/>
</dbReference>
<reference evidence="1 2" key="1">
    <citation type="submission" date="2023-01" db="EMBL/GenBank/DDBJ databases">
        <authorList>
            <person name="Kreplak J."/>
        </authorList>
    </citation>
    <scope>NUCLEOTIDE SEQUENCE [LARGE SCALE GENOMIC DNA]</scope>
</reference>
<gene>
    <name evidence="1" type="ORF">VFH_I199600</name>
</gene>
<dbReference type="AlphaFoldDB" id="A0AAV0ZB25"/>
<keyword evidence="2" id="KW-1185">Reference proteome</keyword>
<evidence type="ECO:0000313" key="1">
    <source>
        <dbReference type="EMBL" id="CAI8595616.1"/>
    </source>
</evidence>
<dbReference type="EMBL" id="OX451735">
    <property type="protein sequence ID" value="CAI8595616.1"/>
    <property type="molecule type" value="Genomic_DNA"/>
</dbReference>
<accession>A0AAV0ZB25</accession>
<evidence type="ECO:0000313" key="2">
    <source>
        <dbReference type="Proteomes" id="UP001157006"/>
    </source>
</evidence>
<sequence length="91" mass="10002">MLKSFPNTYINREESQDCTFDSTSTSSMFASISPSTILGAINSIAVPLEEILLPLMMSTQSFLPDCFSFVEFINDSSGFLLFGLGFSNHNT</sequence>
<proteinExistence type="predicted"/>
<name>A0AAV0ZB25_VICFA</name>
<organism evidence="1 2">
    <name type="scientific">Vicia faba</name>
    <name type="common">Broad bean</name>
    <name type="synonym">Faba vulgaris</name>
    <dbReference type="NCBI Taxonomy" id="3906"/>
    <lineage>
        <taxon>Eukaryota</taxon>
        <taxon>Viridiplantae</taxon>
        <taxon>Streptophyta</taxon>
        <taxon>Embryophyta</taxon>
        <taxon>Tracheophyta</taxon>
        <taxon>Spermatophyta</taxon>
        <taxon>Magnoliopsida</taxon>
        <taxon>eudicotyledons</taxon>
        <taxon>Gunneridae</taxon>
        <taxon>Pentapetalae</taxon>
        <taxon>rosids</taxon>
        <taxon>fabids</taxon>
        <taxon>Fabales</taxon>
        <taxon>Fabaceae</taxon>
        <taxon>Papilionoideae</taxon>
        <taxon>50 kb inversion clade</taxon>
        <taxon>NPAAA clade</taxon>
        <taxon>Hologalegina</taxon>
        <taxon>IRL clade</taxon>
        <taxon>Fabeae</taxon>
        <taxon>Vicia</taxon>
    </lineage>
</organism>
<protein>
    <submittedName>
        <fullName evidence="1">Uncharacterized protein</fullName>
    </submittedName>
</protein>